<keyword evidence="1" id="KW-1133">Transmembrane helix</keyword>
<dbReference type="VEuPathDB" id="PlasmoDB:PVPAM_130010400"/>
<protein>
    <submittedName>
        <fullName evidence="2">VIR protein</fullName>
    </submittedName>
</protein>
<feature type="transmembrane region" description="Helical" evidence="1">
    <location>
        <begin position="248"/>
        <end position="272"/>
    </location>
</feature>
<evidence type="ECO:0000313" key="2">
    <source>
        <dbReference type="EMBL" id="VUZ99347.1"/>
    </source>
</evidence>
<reference evidence="2" key="1">
    <citation type="submission" date="2016-07" db="EMBL/GenBank/DDBJ databases">
        <authorList>
            <consortium name="Pathogen Informatics"/>
        </authorList>
    </citation>
    <scope>NUCLEOTIDE SEQUENCE</scope>
</reference>
<dbReference type="VEuPathDB" id="PlasmoDB:PVP01_0000620"/>
<proteinExistence type="predicted"/>
<gene>
    <name evidence="2" type="ORF">PVP01_0000620</name>
</gene>
<dbReference type="AlphaFoldDB" id="A0A565A4C6"/>
<dbReference type="Proteomes" id="UP000220605">
    <property type="component" value="Unassembled WGS sequence"/>
</dbReference>
<sequence length="320" mass="37371">MTCILKYLFFNDIVTYIDNTEDVEKDKPEASKYSFCNGFLTDSTFGSIANVVDICKQFVALYNKHSSLMRNMTGSPSYKRDCEYMNYWLNAKLNINNNNPIFVNKFYTKLRTLNDDFDKKGSLNGKIHDIDKNELEHLYLLYNLRQKYSKIYNWATLRRTENQHICKKSADDVFKDYMVAINDCSSSESIFCKLLCNLREEYNIVFDKYDGNNECKAQETKLQTYNELHPSANTPSIKMDSNTMSIPLLGPIIALVFILTSFYRFTAIGPWLRNKVRSIFSRDSNKNANRNELFLQNFDKQNINARPGVYNITYNSVRNN</sequence>
<keyword evidence="1" id="KW-0812">Transmembrane</keyword>
<dbReference type="VEuPathDB" id="PlasmoDB:PVW1_000016500"/>
<accession>A0A565A4C6</accession>
<organism evidence="2">
    <name type="scientific">Plasmodium vivax</name>
    <name type="common">malaria parasite P. vivax</name>
    <dbReference type="NCBI Taxonomy" id="5855"/>
    <lineage>
        <taxon>Eukaryota</taxon>
        <taxon>Sar</taxon>
        <taxon>Alveolata</taxon>
        <taxon>Apicomplexa</taxon>
        <taxon>Aconoidasida</taxon>
        <taxon>Haemosporida</taxon>
        <taxon>Plasmodiidae</taxon>
        <taxon>Plasmodium</taxon>
        <taxon>Plasmodium (Plasmodium)</taxon>
    </lineage>
</organism>
<keyword evidence="1" id="KW-0472">Membrane</keyword>
<name>A0A565A4C6_PLAVI</name>
<dbReference type="OrthoDB" id="10377464at2759"/>
<dbReference type="EMBL" id="FLZR02000001">
    <property type="protein sequence ID" value="VUZ99347.1"/>
    <property type="molecule type" value="Genomic_DNA"/>
</dbReference>
<evidence type="ECO:0000256" key="1">
    <source>
        <dbReference type="SAM" id="Phobius"/>
    </source>
</evidence>